<feature type="domain" description="HTH tetR-type" evidence="4">
    <location>
        <begin position="6"/>
        <end position="66"/>
    </location>
</feature>
<organism evidence="5 6">
    <name type="scientific">Halobacillus seohaensis</name>
    <dbReference type="NCBI Taxonomy" id="447421"/>
    <lineage>
        <taxon>Bacteria</taxon>
        <taxon>Bacillati</taxon>
        <taxon>Bacillota</taxon>
        <taxon>Bacilli</taxon>
        <taxon>Bacillales</taxon>
        <taxon>Bacillaceae</taxon>
        <taxon>Halobacillus</taxon>
    </lineage>
</organism>
<evidence type="ECO:0000313" key="6">
    <source>
        <dbReference type="Proteomes" id="UP001596410"/>
    </source>
</evidence>
<dbReference type="RefSeq" id="WP_204706278.1">
    <property type="nucleotide sequence ID" value="NZ_JBHSZV010000004.1"/>
</dbReference>
<dbReference type="InterPro" id="IPR050624">
    <property type="entry name" value="HTH-type_Tx_Regulator"/>
</dbReference>
<gene>
    <name evidence="5" type="ORF">ACFQIC_00665</name>
</gene>
<accession>A0ABW2EGN0</accession>
<dbReference type="InterPro" id="IPR001647">
    <property type="entry name" value="HTH_TetR"/>
</dbReference>
<name>A0ABW2EGN0_9BACI</name>
<dbReference type="PROSITE" id="PS50977">
    <property type="entry name" value="HTH_TETR_2"/>
    <property type="match status" value="1"/>
</dbReference>
<dbReference type="InterPro" id="IPR009057">
    <property type="entry name" value="Homeodomain-like_sf"/>
</dbReference>
<protein>
    <submittedName>
        <fullName evidence="5">TetR/AcrR family transcriptional regulator</fullName>
    </submittedName>
</protein>
<evidence type="ECO:0000256" key="2">
    <source>
        <dbReference type="ARBA" id="ARBA00023125"/>
    </source>
</evidence>
<proteinExistence type="predicted"/>
<dbReference type="PANTHER" id="PTHR43479:SF11">
    <property type="entry name" value="ACREF_ENVCD OPERON REPRESSOR-RELATED"/>
    <property type="match status" value="1"/>
</dbReference>
<dbReference type="Gene3D" id="1.10.357.10">
    <property type="entry name" value="Tetracycline Repressor, domain 2"/>
    <property type="match status" value="1"/>
</dbReference>
<sequence length="192" mass="22360">MGRKKSLTEEELFKATRELLKKEGIHGVHFKKLSEILDVGRSTLYEYYRSKEDLLVAYLRGIMKEMNERIEAISCQLPANEKLKQLLFILLDHAQIHQVERMIRDIQTSNEEVASFYQSKLAAEHRKTYDKMVHWIEAAKSENIWGEKVDTGIIADIIFHAILFPYKSKIGNQEMADQLFQLIEFGIQKNGS</sequence>
<evidence type="ECO:0000259" key="4">
    <source>
        <dbReference type="PROSITE" id="PS50977"/>
    </source>
</evidence>
<feature type="DNA-binding region" description="H-T-H motif" evidence="3">
    <location>
        <begin position="29"/>
        <end position="48"/>
    </location>
</feature>
<dbReference type="PRINTS" id="PR00455">
    <property type="entry name" value="HTHTETR"/>
</dbReference>
<dbReference type="EMBL" id="JBHSZV010000004">
    <property type="protein sequence ID" value="MFC7060382.1"/>
    <property type="molecule type" value="Genomic_DNA"/>
</dbReference>
<evidence type="ECO:0000313" key="5">
    <source>
        <dbReference type="EMBL" id="MFC7060382.1"/>
    </source>
</evidence>
<dbReference type="Proteomes" id="UP001596410">
    <property type="component" value="Unassembled WGS sequence"/>
</dbReference>
<comment type="caution">
    <text evidence="5">The sequence shown here is derived from an EMBL/GenBank/DDBJ whole genome shotgun (WGS) entry which is preliminary data.</text>
</comment>
<evidence type="ECO:0000256" key="1">
    <source>
        <dbReference type="ARBA" id="ARBA00022491"/>
    </source>
</evidence>
<keyword evidence="1" id="KW-0678">Repressor</keyword>
<evidence type="ECO:0000256" key="3">
    <source>
        <dbReference type="PROSITE-ProRule" id="PRU00335"/>
    </source>
</evidence>
<dbReference type="PANTHER" id="PTHR43479">
    <property type="entry name" value="ACREF/ENVCD OPERON REPRESSOR-RELATED"/>
    <property type="match status" value="1"/>
</dbReference>
<keyword evidence="6" id="KW-1185">Reference proteome</keyword>
<reference evidence="6" key="1">
    <citation type="journal article" date="2019" name="Int. J. Syst. Evol. Microbiol.">
        <title>The Global Catalogue of Microorganisms (GCM) 10K type strain sequencing project: providing services to taxonomists for standard genome sequencing and annotation.</title>
        <authorList>
            <consortium name="The Broad Institute Genomics Platform"/>
            <consortium name="The Broad Institute Genome Sequencing Center for Infectious Disease"/>
            <person name="Wu L."/>
            <person name="Ma J."/>
        </authorList>
    </citation>
    <scope>NUCLEOTIDE SEQUENCE [LARGE SCALE GENOMIC DNA]</scope>
    <source>
        <strain evidence="6">CGMCC 4.1621</strain>
    </source>
</reference>
<keyword evidence="2 3" id="KW-0238">DNA-binding</keyword>
<dbReference type="SUPFAM" id="SSF46689">
    <property type="entry name" value="Homeodomain-like"/>
    <property type="match status" value="1"/>
</dbReference>
<dbReference type="Pfam" id="PF00440">
    <property type="entry name" value="TetR_N"/>
    <property type="match status" value="1"/>
</dbReference>